<protein>
    <submittedName>
        <fullName evidence="2">Uncharacterized protein</fullName>
    </submittedName>
</protein>
<gene>
    <name evidence="2" type="ORF">M501DRAFT_1059718</name>
</gene>
<comment type="caution">
    <text evidence="2">The sequence shown here is derived from an EMBL/GenBank/DDBJ whole genome shotgun (WGS) entry which is preliminary data.</text>
</comment>
<accession>A0A9P4VML6</accession>
<organism evidence="2 3">
    <name type="scientific">Patellaria atrata CBS 101060</name>
    <dbReference type="NCBI Taxonomy" id="1346257"/>
    <lineage>
        <taxon>Eukaryota</taxon>
        <taxon>Fungi</taxon>
        <taxon>Dikarya</taxon>
        <taxon>Ascomycota</taxon>
        <taxon>Pezizomycotina</taxon>
        <taxon>Dothideomycetes</taxon>
        <taxon>Dothideomycetes incertae sedis</taxon>
        <taxon>Patellariales</taxon>
        <taxon>Patellariaceae</taxon>
        <taxon>Patellaria</taxon>
    </lineage>
</organism>
<dbReference type="Proteomes" id="UP000799429">
    <property type="component" value="Unassembled WGS sequence"/>
</dbReference>
<evidence type="ECO:0000256" key="1">
    <source>
        <dbReference type="SAM" id="MobiDB-lite"/>
    </source>
</evidence>
<sequence>MGGRHWQALTGPGIFLQALASLKERGVTTFAGGCIALLCFLVARASNVNGYTCTRSIAAVSTGGMSAWGSWGFLDLGYLARDYLEKPYAEKSGLAAGKALIYARATRPESEFRPAHPLSGLASKGDPPDL</sequence>
<name>A0A9P4VML6_9PEZI</name>
<evidence type="ECO:0000313" key="2">
    <source>
        <dbReference type="EMBL" id="KAF2836773.1"/>
    </source>
</evidence>
<proteinExistence type="predicted"/>
<dbReference type="AlphaFoldDB" id="A0A9P4VML6"/>
<dbReference type="EMBL" id="MU006102">
    <property type="protein sequence ID" value="KAF2836773.1"/>
    <property type="molecule type" value="Genomic_DNA"/>
</dbReference>
<feature type="region of interest" description="Disordered" evidence="1">
    <location>
        <begin position="108"/>
        <end position="130"/>
    </location>
</feature>
<reference evidence="2" key="1">
    <citation type="journal article" date="2020" name="Stud. Mycol.">
        <title>101 Dothideomycetes genomes: a test case for predicting lifestyles and emergence of pathogens.</title>
        <authorList>
            <person name="Haridas S."/>
            <person name="Albert R."/>
            <person name="Binder M."/>
            <person name="Bloem J."/>
            <person name="Labutti K."/>
            <person name="Salamov A."/>
            <person name="Andreopoulos B."/>
            <person name="Baker S."/>
            <person name="Barry K."/>
            <person name="Bills G."/>
            <person name="Bluhm B."/>
            <person name="Cannon C."/>
            <person name="Castanera R."/>
            <person name="Culley D."/>
            <person name="Daum C."/>
            <person name="Ezra D."/>
            <person name="Gonzalez J."/>
            <person name="Henrissat B."/>
            <person name="Kuo A."/>
            <person name="Liang C."/>
            <person name="Lipzen A."/>
            <person name="Lutzoni F."/>
            <person name="Magnuson J."/>
            <person name="Mondo S."/>
            <person name="Nolan M."/>
            <person name="Ohm R."/>
            <person name="Pangilinan J."/>
            <person name="Park H.-J."/>
            <person name="Ramirez L."/>
            <person name="Alfaro M."/>
            <person name="Sun H."/>
            <person name="Tritt A."/>
            <person name="Yoshinaga Y."/>
            <person name="Zwiers L.-H."/>
            <person name="Turgeon B."/>
            <person name="Goodwin S."/>
            <person name="Spatafora J."/>
            <person name="Crous P."/>
            <person name="Grigoriev I."/>
        </authorList>
    </citation>
    <scope>NUCLEOTIDE SEQUENCE</scope>
    <source>
        <strain evidence="2">CBS 101060</strain>
    </source>
</reference>
<keyword evidence="3" id="KW-1185">Reference proteome</keyword>
<evidence type="ECO:0000313" key="3">
    <source>
        <dbReference type="Proteomes" id="UP000799429"/>
    </source>
</evidence>